<keyword evidence="5" id="KW-0560">Oxidoreductase</keyword>
<dbReference type="GO" id="GO:0007584">
    <property type="term" value="P:response to nutrient"/>
    <property type="evidence" value="ECO:0007669"/>
    <property type="project" value="TreeGrafter"/>
</dbReference>
<reference evidence="11 12" key="1">
    <citation type="journal article" date="2011" name="Genome Res.">
        <title>Phylogeny-wide analysis of social amoeba genomes highlights ancient origins for complex intercellular communication.</title>
        <authorList>
            <person name="Heidel A.J."/>
            <person name="Lawal H.M."/>
            <person name="Felder M."/>
            <person name="Schilde C."/>
            <person name="Helps N.R."/>
            <person name="Tunggal B."/>
            <person name="Rivero F."/>
            <person name="John U."/>
            <person name="Schleicher M."/>
            <person name="Eichinger L."/>
            <person name="Platzer M."/>
            <person name="Noegel A.A."/>
            <person name="Schaap P."/>
            <person name="Gloeckner G."/>
        </authorList>
    </citation>
    <scope>NUCLEOTIDE SEQUENCE [LARGE SCALE GENOMIC DNA]</scope>
    <source>
        <strain evidence="12">ATCC 26659 / Pp 5 / PN500</strain>
    </source>
</reference>
<keyword evidence="4" id="KW-0809">Transit peptide</keyword>
<evidence type="ECO:0000313" key="12">
    <source>
        <dbReference type="Proteomes" id="UP000001396"/>
    </source>
</evidence>
<organism evidence="11 12">
    <name type="scientific">Heterostelium pallidum (strain ATCC 26659 / Pp 5 / PN500)</name>
    <name type="common">Cellular slime mold</name>
    <name type="synonym">Polysphondylium pallidum</name>
    <dbReference type="NCBI Taxonomy" id="670386"/>
    <lineage>
        <taxon>Eukaryota</taxon>
        <taxon>Amoebozoa</taxon>
        <taxon>Evosea</taxon>
        <taxon>Eumycetozoa</taxon>
        <taxon>Dictyostelia</taxon>
        <taxon>Acytosteliales</taxon>
        <taxon>Acytosteliaceae</taxon>
        <taxon>Heterostelium</taxon>
    </lineage>
</organism>
<dbReference type="SUPFAM" id="SSF47923">
    <property type="entry name" value="Ypt/Rab-GAP domain of gyp1p"/>
    <property type="match status" value="2"/>
</dbReference>
<dbReference type="PROSITE" id="PS50086">
    <property type="entry name" value="TBC_RABGAP"/>
    <property type="match status" value="1"/>
</dbReference>
<dbReference type="InterPro" id="IPR005475">
    <property type="entry name" value="Transketolase-like_Pyr-bd"/>
</dbReference>
<dbReference type="GO" id="GO:0003863">
    <property type="term" value="F:branched-chain 2-oxo acid dehydrogenase activity"/>
    <property type="evidence" value="ECO:0007669"/>
    <property type="project" value="UniProtKB-EC"/>
</dbReference>
<dbReference type="Gene3D" id="3.40.50.920">
    <property type="match status" value="1"/>
</dbReference>
<dbReference type="Gene3D" id="1.10.472.80">
    <property type="entry name" value="Ypt/Rab-GAP domain of gyp1p, domain 3"/>
    <property type="match status" value="1"/>
</dbReference>
<dbReference type="SMART" id="SM00164">
    <property type="entry name" value="TBC"/>
    <property type="match status" value="1"/>
</dbReference>
<evidence type="ECO:0000256" key="3">
    <source>
        <dbReference type="ARBA" id="ARBA00012277"/>
    </source>
</evidence>
<feature type="compositionally biased region" description="Low complexity" evidence="9">
    <location>
        <begin position="221"/>
        <end position="237"/>
    </location>
</feature>
<comment type="catalytic activity">
    <reaction evidence="7">
        <text>N(6)-[(R)-lipoyl]-L-lysyl-[protein] + 3-methyl-2-oxobutanoate + H(+) = N(6)-[(R)-S(8)-2-methylpropanoyldihydrolipoyl]-L-lysyl-[protein] + CO2</text>
        <dbReference type="Rhea" id="RHEA:13457"/>
        <dbReference type="Rhea" id="RHEA-COMP:10474"/>
        <dbReference type="Rhea" id="RHEA-COMP:10497"/>
        <dbReference type="ChEBI" id="CHEBI:11851"/>
        <dbReference type="ChEBI" id="CHEBI:15378"/>
        <dbReference type="ChEBI" id="CHEBI:16526"/>
        <dbReference type="ChEBI" id="CHEBI:83099"/>
        <dbReference type="ChEBI" id="CHEBI:83142"/>
        <dbReference type="EC" id="1.2.4.4"/>
    </reaction>
    <physiologicalReaction direction="left-to-right" evidence="7">
        <dbReference type="Rhea" id="RHEA:13458"/>
    </physiologicalReaction>
</comment>
<evidence type="ECO:0000256" key="2">
    <source>
        <dbReference type="ARBA" id="ARBA00004305"/>
    </source>
</evidence>
<dbReference type="CDD" id="cd07036">
    <property type="entry name" value="TPP_PYR_E1-PDHc-beta_like"/>
    <property type="match status" value="1"/>
</dbReference>
<keyword evidence="6" id="KW-0496">Mitochondrion</keyword>
<dbReference type="GO" id="GO:0009083">
    <property type="term" value="P:branched-chain amino acid catabolic process"/>
    <property type="evidence" value="ECO:0007669"/>
    <property type="project" value="TreeGrafter"/>
</dbReference>
<dbReference type="Gene3D" id="1.10.10.750">
    <property type="entry name" value="Ypt/Rab-GAP domain of gyp1p, domain 1"/>
    <property type="match status" value="1"/>
</dbReference>
<gene>
    <name evidence="11" type="ORF">PPL_12440</name>
</gene>
<sequence length="1103" mass="125506">MWIHPRPQYSITPLWSVLLENRYFAILKSKSGSSLLGRIAGLAVQASDANPLTYRIVYLTKSTQVIAVSESLDLIKEHWVLLERDIVPRLDEHEWDVRDQFVISKIIGMVQSTDEHEADQNDERSLIEFKQQFVQLEERLLTLQHIILPFDKITAITKESALGFLPNTIKIQACVGPDIKTEKKFLFYIVLRDHAYDLMEQLWRLCIDELYQKQQDSIELSHNSNNYNNNNQSESSNAAMTLEDQSSPTLRATKQKLDIEKNNRNFQRFFKLPENEDLLQVHACWIVRKKNALLGDLYLSANFFCIKYKESFSSKKYTTVLPIAKIASIQKTKPFLGFSFISDTLEITTTCGRVISVRLFHCDEALQTMLKYSQHHISNNNNFNNNNINNSPSHQRQALQIESIGVGWFAQEPGLKHEDPEILKDKVYAWNKYFTKHGEDTTMSVTNRLTKLIRRGIPDPLRGHIWAFCSGACFMWEKERGYYHQILHENKDNTSTATEEIEKDIRRTFSYHPYFKSEDGINSLRRVLTAYSWRNPTIGYCQSMNVVAGIMLMYMQEEAAFWVLCRVCEVFLKDYYVTAMIGSIIDQKIFAHLVKLHLPDVNAHLDKIGLPINIVSLPWFMCLFVSYIPFPVATRVVDCFLLEGTTVLFQTGLAILKINKKKILAEKDSEVVVHLLKNNDYDVDELDRVAFEDFNILDDEINELRNAHKFKEIKLSLYYISYNPIKEVTISIFSSKNVGNQTNYAVGISIIIFAIRLGGGHGGAPIPYPSAVIENAGETQKMNLFQAINNAMDISLRTDEKACIFGEDVGFGGVFRCTVDLRDKYGAKRVFNTPLCEQGIAGFAIGMAAQGATAIAEIQFADYIFPAFDQIVNEAAKYRYRSGGQFDCGSVTFRAPYGAVGHGGHYHSQSPESYFAHTPGLKVVMPNTPVEAKGLLLASIRDKNPVVFFEPKLLYRSAVEEVPIGDYEIPLGKARVVQEGSDITIVGWGSQMRVLNQAVHMAKEKLGISCELIDLRTILPWDVEAVEASVKKTGRLIISHEAPKTGGWAAEISSTIQERCFLHLEAPIQRICGYDTPFPLIFERFYVPDHLKNFEAIKKSVKY</sequence>
<dbReference type="SUPFAM" id="SSF52518">
    <property type="entry name" value="Thiamin diphosphate-binding fold (THDP-binding)"/>
    <property type="match status" value="1"/>
</dbReference>
<dbReference type="PANTHER" id="PTHR42980">
    <property type="entry name" value="2-OXOISOVALERATE DEHYDROGENASE SUBUNIT BETA-RELATED"/>
    <property type="match status" value="1"/>
</dbReference>
<dbReference type="Proteomes" id="UP000001396">
    <property type="component" value="Unassembled WGS sequence"/>
</dbReference>
<dbReference type="Gene3D" id="1.10.8.270">
    <property type="entry name" value="putative rabgap domain of human tbc1 domain family member 14 like domains"/>
    <property type="match status" value="1"/>
</dbReference>
<dbReference type="SMART" id="SM00861">
    <property type="entry name" value="Transket_pyr"/>
    <property type="match status" value="1"/>
</dbReference>
<evidence type="ECO:0000256" key="8">
    <source>
        <dbReference type="ARBA" id="ARBA00082400"/>
    </source>
</evidence>
<dbReference type="InterPro" id="IPR029061">
    <property type="entry name" value="THDP-binding"/>
</dbReference>
<name>D3BML8_HETP5</name>
<dbReference type="InParanoid" id="D3BML8"/>
<dbReference type="FunFam" id="1.10.8.270:FF:000002">
    <property type="entry name" value="TBC1 domain family member 9B"/>
    <property type="match status" value="1"/>
</dbReference>
<dbReference type="Gene3D" id="2.30.29.30">
    <property type="entry name" value="Pleckstrin-homology domain (PH domain)/Phosphotyrosine-binding domain (PTB)"/>
    <property type="match status" value="2"/>
</dbReference>
<dbReference type="InterPro" id="IPR033248">
    <property type="entry name" value="Transketolase_C"/>
</dbReference>
<evidence type="ECO:0000256" key="1">
    <source>
        <dbReference type="ARBA" id="ARBA00001964"/>
    </source>
</evidence>
<dbReference type="InterPro" id="IPR004182">
    <property type="entry name" value="GRAM"/>
</dbReference>
<accession>D3BML8</accession>
<comment type="caution">
    <text evidence="11">The sequence shown here is derived from an EMBL/GenBank/DDBJ whole genome shotgun (WGS) entry which is preliminary data.</text>
</comment>
<dbReference type="Gene3D" id="3.40.50.970">
    <property type="match status" value="1"/>
</dbReference>
<dbReference type="RefSeq" id="XP_020429359.1">
    <property type="nucleotide sequence ID" value="XM_020583172.1"/>
</dbReference>
<dbReference type="InterPro" id="IPR009014">
    <property type="entry name" value="Transketo_C/PFOR_II"/>
</dbReference>
<evidence type="ECO:0000313" key="11">
    <source>
        <dbReference type="EMBL" id="EFA77230.1"/>
    </source>
</evidence>
<dbReference type="Pfam" id="PF02780">
    <property type="entry name" value="Transketolase_C"/>
    <property type="match status" value="1"/>
</dbReference>
<dbReference type="Pfam" id="PF00566">
    <property type="entry name" value="RabGAP-TBC"/>
    <property type="match status" value="1"/>
</dbReference>
<evidence type="ECO:0000256" key="6">
    <source>
        <dbReference type="ARBA" id="ARBA00023128"/>
    </source>
</evidence>
<dbReference type="Pfam" id="PF02779">
    <property type="entry name" value="Transket_pyr"/>
    <property type="match status" value="1"/>
</dbReference>
<feature type="region of interest" description="Disordered" evidence="9">
    <location>
        <begin position="221"/>
        <end position="241"/>
    </location>
</feature>
<evidence type="ECO:0000256" key="7">
    <source>
        <dbReference type="ARBA" id="ARBA00051764"/>
    </source>
</evidence>
<evidence type="ECO:0000256" key="9">
    <source>
        <dbReference type="SAM" id="MobiDB-lite"/>
    </source>
</evidence>
<dbReference type="PANTHER" id="PTHR42980:SF1">
    <property type="entry name" value="2-OXOISOVALERATE DEHYDROGENASE SUBUNIT BETA, MITOCHONDRIAL"/>
    <property type="match status" value="1"/>
</dbReference>
<comment type="cofactor">
    <cofactor evidence="1">
        <name>thiamine diphosphate</name>
        <dbReference type="ChEBI" id="CHEBI:58937"/>
    </cofactor>
</comment>
<feature type="domain" description="Rab-GAP TBC" evidence="10">
    <location>
        <begin position="456"/>
        <end position="644"/>
    </location>
</feature>
<comment type="subcellular location">
    <subcellularLocation>
        <location evidence="2">Mitochondrion matrix</location>
    </subcellularLocation>
</comment>
<dbReference type="InterPro" id="IPR000195">
    <property type="entry name" value="Rab-GAP-TBC_dom"/>
</dbReference>
<dbReference type="EMBL" id="ADBJ01000043">
    <property type="protein sequence ID" value="EFA77230.1"/>
    <property type="molecule type" value="Genomic_DNA"/>
</dbReference>
<dbReference type="STRING" id="670386.D3BML8"/>
<dbReference type="FunFam" id="3.40.50.920:FF:000004">
    <property type="entry name" value="2-oxoisovalerate dehydrogenase subunit beta 1, mitochondrial"/>
    <property type="match status" value="1"/>
</dbReference>
<dbReference type="InterPro" id="IPR035969">
    <property type="entry name" value="Rab-GAP_TBC_sf"/>
</dbReference>
<dbReference type="SMART" id="SM00568">
    <property type="entry name" value="GRAM"/>
    <property type="match status" value="1"/>
</dbReference>
<dbReference type="EC" id="1.2.4.4" evidence="3"/>
<dbReference type="OMA" id="GHIWAFC"/>
<evidence type="ECO:0000259" key="10">
    <source>
        <dbReference type="PROSITE" id="PS50086"/>
    </source>
</evidence>
<protein>
    <recommendedName>
        <fullName evidence="3">3-methyl-2-oxobutanoate dehydrogenase (2-methylpropanoyl-transferring)</fullName>
        <ecNumber evidence="3">1.2.4.4</ecNumber>
    </recommendedName>
    <alternativeName>
        <fullName evidence="8">Branched-chain alpha-keto acid dehydrogenase E1 component beta chain</fullName>
    </alternativeName>
</protein>
<dbReference type="SUPFAM" id="SSF52922">
    <property type="entry name" value="TK C-terminal domain-like"/>
    <property type="match status" value="1"/>
</dbReference>
<keyword evidence="12" id="KW-1185">Reference proteome</keyword>
<evidence type="ECO:0000256" key="4">
    <source>
        <dbReference type="ARBA" id="ARBA00022946"/>
    </source>
</evidence>
<proteinExistence type="predicted"/>
<dbReference type="FunFam" id="3.40.50.970:FF:000001">
    <property type="entry name" value="Pyruvate dehydrogenase E1 beta subunit"/>
    <property type="match status" value="1"/>
</dbReference>
<evidence type="ECO:0000256" key="5">
    <source>
        <dbReference type="ARBA" id="ARBA00023002"/>
    </source>
</evidence>
<dbReference type="AlphaFoldDB" id="D3BML8"/>
<dbReference type="GeneID" id="31367907"/>
<dbReference type="GO" id="GO:0005759">
    <property type="term" value="C:mitochondrial matrix"/>
    <property type="evidence" value="ECO:0007669"/>
    <property type="project" value="UniProtKB-SubCell"/>
</dbReference>
<dbReference type="Pfam" id="PF02893">
    <property type="entry name" value="GRAM"/>
    <property type="match status" value="1"/>
</dbReference>
<dbReference type="InterPro" id="IPR011993">
    <property type="entry name" value="PH-like_dom_sf"/>
</dbReference>